<dbReference type="PANTHER" id="PTHR12126:SF11">
    <property type="entry name" value="NADH DEHYDROGENASE [UBIQUINONE] 1 ALPHA SUBCOMPLEX SUBUNIT 9, MITOCHONDRIAL"/>
    <property type="match status" value="1"/>
</dbReference>
<dbReference type="AlphaFoldDB" id="A0A6J4UFF8"/>
<gene>
    <name evidence="2" type="ORF">AVDCRST_MAG43-881</name>
</gene>
<dbReference type="PANTHER" id="PTHR12126">
    <property type="entry name" value="NADH-UBIQUINONE OXIDOREDUCTASE 39 KDA SUBUNIT-RELATED"/>
    <property type="match status" value="1"/>
</dbReference>
<sequence length="308" mass="32938">MQSSLHPAPSQSGDRVFVTGGTGFVGKNIVRAINDHPLRLMVRKPREGGGDPGTEYVQADVTDPASLAGKMEGCDIVVHLVGIIEETGSATFDSIVRQGTENVLAEARRAGVKRFVHMSALGARDDPQYGYHTAKYRAEQAVMNSGITYTIFRPSVIFGPGDGFVNTLAGVVRSFPVIPVVGSGETRFQPVQVGDVADAFARAVNDPETTANQVYELGGDRPYTYVQMLDTIAGELGKSKPKVKVPVPLMKIVVAASKPLPAALRPPVTSEQLKMLSLDNSTGKSATEMLIGRKPVALEDGIEYIRES</sequence>
<dbReference type="InterPro" id="IPR016040">
    <property type="entry name" value="NAD(P)-bd_dom"/>
</dbReference>
<dbReference type="Gene3D" id="3.40.50.720">
    <property type="entry name" value="NAD(P)-binding Rossmann-like Domain"/>
    <property type="match status" value="1"/>
</dbReference>
<evidence type="ECO:0000313" key="2">
    <source>
        <dbReference type="EMBL" id="CAA9549328.1"/>
    </source>
</evidence>
<protein>
    <recommendedName>
        <fullName evidence="1">NAD(P)-binding domain-containing protein</fullName>
    </recommendedName>
</protein>
<dbReference type="InterPro" id="IPR036291">
    <property type="entry name" value="NAD(P)-bd_dom_sf"/>
</dbReference>
<feature type="domain" description="NAD(P)-binding" evidence="1">
    <location>
        <begin position="20"/>
        <end position="157"/>
    </location>
</feature>
<proteinExistence type="predicted"/>
<dbReference type="InterPro" id="IPR051207">
    <property type="entry name" value="ComplexI_NDUFA9_subunit"/>
</dbReference>
<name>A0A6J4UFF8_9BACT</name>
<dbReference type="FunFam" id="3.40.50.720:FF:000702">
    <property type="entry name" value="NADH dehydrogenase (Ubiquinone)"/>
    <property type="match status" value="1"/>
</dbReference>
<dbReference type="EMBL" id="CADCWI010000045">
    <property type="protein sequence ID" value="CAA9549328.1"/>
    <property type="molecule type" value="Genomic_DNA"/>
</dbReference>
<accession>A0A6J4UFF8</accession>
<reference evidence="2" key="1">
    <citation type="submission" date="2020-02" db="EMBL/GenBank/DDBJ databases">
        <authorList>
            <person name="Meier V. D."/>
        </authorList>
    </citation>
    <scope>NUCLEOTIDE SEQUENCE</scope>
    <source>
        <strain evidence="2">AVDCRST_MAG43</strain>
    </source>
</reference>
<dbReference type="CDD" id="cd05271">
    <property type="entry name" value="NDUFA9_like_SDR_a"/>
    <property type="match status" value="1"/>
</dbReference>
<dbReference type="GO" id="GO:0044877">
    <property type="term" value="F:protein-containing complex binding"/>
    <property type="evidence" value="ECO:0007669"/>
    <property type="project" value="TreeGrafter"/>
</dbReference>
<organism evidence="2">
    <name type="scientific">uncultured Thermomicrobiales bacterium</name>
    <dbReference type="NCBI Taxonomy" id="1645740"/>
    <lineage>
        <taxon>Bacteria</taxon>
        <taxon>Pseudomonadati</taxon>
        <taxon>Thermomicrobiota</taxon>
        <taxon>Thermomicrobia</taxon>
        <taxon>Thermomicrobiales</taxon>
        <taxon>environmental samples</taxon>
    </lineage>
</organism>
<dbReference type="SUPFAM" id="SSF51735">
    <property type="entry name" value="NAD(P)-binding Rossmann-fold domains"/>
    <property type="match status" value="1"/>
</dbReference>
<evidence type="ECO:0000259" key="1">
    <source>
        <dbReference type="Pfam" id="PF13460"/>
    </source>
</evidence>
<dbReference type="Pfam" id="PF13460">
    <property type="entry name" value="NAD_binding_10"/>
    <property type="match status" value="1"/>
</dbReference>